<name>A0ACC1HKB5_9FUNG</name>
<evidence type="ECO:0000313" key="2">
    <source>
        <dbReference type="Proteomes" id="UP001145114"/>
    </source>
</evidence>
<keyword evidence="2" id="KW-1185">Reference proteome</keyword>
<sequence>IANKRVAVFGTGSVANTRALFALDAGAFVRLITPEIDSERLHSSLRELVKSGKVEHVEATKLSASLIADIAVVFVTDLGEEIAVYDLLKASHSLGIPVNIANRRDLSDFTLMSTYSGATGLQIAVSTNGVADRVATSLLKEIVRKLPDGLEAQLGDIARFNEVAKKAEAARLDAVRSLDARFSDAGAQLKTLSAKDIPASPRSDNGCGDASDLSAAATIAQTPALCCSSAASISDPSETAAAADFR</sequence>
<keyword evidence="1" id="KW-0808">Transferase</keyword>
<comment type="caution">
    <text evidence="1">The sequence shown here is derived from an EMBL/GenBank/DDBJ whole genome shotgun (WGS) entry which is preliminary data.</text>
</comment>
<protein>
    <submittedName>
        <fullName evidence="1">Uroporphyrin-III C-methyltransferase</fullName>
        <ecNumber evidence="1">2.1.1.107</ecNumber>
    </submittedName>
</protein>
<keyword evidence="1" id="KW-0489">Methyltransferase</keyword>
<dbReference type="EMBL" id="JAMZIH010004062">
    <property type="protein sequence ID" value="KAJ1676470.1"/>
    <property type="molecule type" value="Genomic_DNA"/>
</dbReference>
<reference evidence="1" key="1">
    <citation type="submission" date="2022-06" db="EMBL/GenBank/DDBJ databases">
        <title>Phylogenomic reconstructions and comparative analyses of Kickxellomycotina fungi.</title>
        <authorList>
            <person name="Reynolds N.K."/>
            <person name="Stajich J.E."/>
            <person name="Barry K."/>
            <person name="Grigoriev I.V."/>
            <person name="Crous P."/>
            <person name="Smith M.E."/>
        </authorList>
    </citation>
    <scope>NUCLEOTIDE SEQUENCE</scope>
    <source>
        <strain evidence="1">RSA 2271</strain>
    </source>
</reference>
<proteinExistence type="predicted"/>
<accession>A0ACC1HKB5</accession>
<evidence type="ECO:0000313" key="1">
    <source>
        <dbReference type="EMBL" id="KAJ1676470.1"/>
    </source>
</evidence>
<feature type="non-terminal residue" evidence="1">
    <location>
        <position position="1"/>
    </location>
</feature>
<dbReference type="Proteomes" id="UP001145114">
    <property type="component" value="Unassembled WGS sequence"/>
</dbReference>
<feature type="non-terminal residue" evidence="1">
    <location>
        <position position="246"/>
    </location>
</feature>
<organism evidence="1 2">
    <name type="scientific">Spiromyces aspiralis</name>
    <dbReference type="NCBI Taxonomy" id="68401"/>
    <lineage>
        <taxon>Eukaryota</taxon>
        <taxon>Fungi</taxon>
        <taxon>Fungi incertae sedis</taxon>
        <taxon>Zoopagomycota</taxon>
        <taxon>Kickxellomycotina</taxon>
        <taxon>Kickxellomycetes</taxon>
        <taxon>Kickxellales</taxon>
        <taxon>Kickxellaceae</taxon>
        <taxon>Spiromyces</taxon>
    </lineage>
</organism>
<gene>
    <name evidence="1" type="primary">MET1_3</name>
    <name evidence="1" type="ORF">EV182_008135</name>
</gene>
<dbReference type="EC" id="2.1.1.107" evidence="1"/>